<dbReference type="EMBL" id="AEDQ01000029">
    <property type="protein sequence ID" value="EFL43837.1"/>
    <property type="molecule type" value="Genomic_DNA"/>
</dbReference>
<evidence type="ECO:0000256" key="1">
    <source>
        <dbReference type="ARBA" id="ARBA00001947"/>
    </source>
</evidence>
<protein>
    <submittedName>
        <fullName evidence="2">Fructose-1,6-bisphosphate aldolase</fullName>
        <ecNumber evidence="2">4.1.2.13</ecNumber>
    </submittedName>
</protein>
<dbReference type="PROSITE" id="PS00806">
    <property type="entry name" value="ALDOLASE_CLASS_II_2"/>
    <property type="match status" value="1"/>
</dbReference>
<proteinExistence type="predicted"/>
<name>A0ABN0AZ81_9ACTN</name>
<reference evidence="2 3" key="1">
    <citation type="submission" date="2010-08" db="EMBL/GenBank/DDBJ databases">
        <authorList>
            <person name="Durkin A.S."/>
            <person name="Madupu R."/>
            <person name="Torralba M."/>
            <person name="Gillis M."/>
            <person name="Methe B."/>
            <person name="Sutton G."/>
            <person name="Nelson K.E."/>
        </authorList>
    </citation>
    <scope>NUCLEOTIDE SEQUENCE [LARGE SCALE GENOMIC DNA]</scope>
    <source>
        <strain evidence="2 3">PB189-T1-4</strain>
    </source>
</reference>
<dbReference type="EC" id="4.1.2.13" evidence="2"/>
<dbReference type="InterPro" id="IPR000771">
    <property type="entry name" value="FBA_II"/>
</dbReference>
<sequence length="290" mass="31499">MRLFTLKELLAQTRSNGFAVGAFNFNNYEDAQAIVNAAISQNAPVILMASSGAIKYMGLHQLYHMVLGIAEVSTVPICLHLDHGTDVDLIKKAIDIGFPSVMIDASRHAYADNIAITSEISHYADEHNCSVEAELGKVGGKEEDIVVADNADVLTDPEDVIPFIQQTNIDALAVAIGTVHGFYKKDPNLDFARLEKIAGITDCPLVLHGGSGLTDDEFKKCISLGIQKVNVGTELKSGFSNTLRQMSEKLSSDEFDPRCFMKPVKDAVTAIVEHKLQVFGSDGKAQLYIE</sequence>
<comment type="caution">
    <text evidence="2">The sequence shown here is derived from an EMBL/GenBank/DDBJ whole genome shotgun (WGS) entry which is preliminary data.</text>
</comment>
<dbReference type="InterPro" id="IPR013785">
    <property type="entry name" value="Aldolase_TIM"/>
</dbReference>
<dbReference type="PANTHER" id="PTHR30304">
    <property type="entry name" value="D-TAGATOSE-1,6-BISPHOSPHATE ALDOLASE"/>
    <property type="match status" value="1"/>
</dbReference>
<evidence type="ECO:0000313" key="3">
    <source>
        <dbReference type="Proteomes" id="UP000004431"/>
    </source>
</evidence>
<dbReference type="PROSITE" id="PS00602">
    <property type="entry name" value="ALDOLASE_CLASS_II_1"/>
    <property type="match status" value="1"/>
</dbReference>
<dbReference type="SUPFAM" id="SSF51569">
    <property type="entry name" value="Aldolase"/>
    <property type="match status" value="1"/>
</dbReference>
<dbReference type="GO" id="GO:0004332">
    <property type="term" value="F:fructose-bisphosphate aldolase activity"/>
    <property type="evidence" value="ECO:0007669"/>
    <property type="project" value="UniProtKB-EC"/>
</dbReference>
<dbReference type="Proteomes" id="UP000004431">
    <property type="component" value="Unassembled WGS sequence"/>
</dbReference>
<comment type="cofactor">
    <cofactor evidence="1">
        <name>Zn(2+)</name>
        <dbReference type="ChEBI" id="CHEBI:29105"/>
    </cofactor>
</comment>
<dbReference type="InterPro" id="IPR050246">
    <property type="entry name" value="Class_II_FBP_aldolase"/>
</dbReference>
<dbReference type="PIRSF" id="PIRSF001359">
    <property type="entry name" value="F_bP_aldolase_II"/>
    <property type="match status" value="1"/>
</dbReference>
<dbReference type="CDD" id="cd00947">
    <property type="entry name" value="TBP_aldolase_IIB"/>
    <property type="match status" value="1"/>
</dbReference>
<dbReference type="NCBIfam" id="TIGR00167">
    <property type="entry name" value="cbbA"/>
    <property type="match status" value="1"/>
</dbReference>
<organism evidence="2 3">
    <name type="scientific">Fannyhessea vaginae PB189-T1-4</name>
    <dbReference type="NCBI Taxonomy" id="866774"/>
    <lineage>
        <taxon>Bacteria</taxon>
        <taxon>Bacillati</taxon>
        <taxon>Actinomycetota</taxon>
        <taxon>Coriobacteriia</taxon>
        <taxon>Coriobacteriales</taxon>
        <taxon>Atopobiaceae</taxon>
        <taxon>Fannyhessea</taxon>
    </lineage>
</organism>
<accession>A0ABN0AZ81</accession>
<keyword evidence="2" id="KW-0456">Lyase</keyword>
<dbReference type="Gene3D" id="3.20.20.70">
    <property type="entry name" value="Aldolase class I"/>
    <property type="match status" value="1"/>
</dbReference>
<keyword evidence="3" id="KW-1185">Reference proteome</keyword>
<dbReference type="RefSeq" id="WP_006304496.1">
    <property type="nucleotide sequence ID" value="NZ_AEDQ01000029.1"/>
</dbReference>
<evidence type="ECO:0000313" key="2">
    <source>
        <dbReference type="EMBL" id="EFL43837.1"/>
    </source>
</evidence>
<dbReference type="Pfam" id="PF01116">
    <property type="entry name" value="F_bP_aldolase"/>
    <property type="match status" value="1"/>
</dbReference>
<dbReference type="PANTHER" id="PTHR30304:SF0">
    <property type="entry name" value="D-TAGATOSE-1,6-BISPHOSPHATE ALDOLASE SUBUNIT GATY-RELATED"/>
    <property type="match status" value="1"/>
</dbReference>
<gene>
    <name evidence="2" type="ORF">HMPREF9248_0597</name>
</gene>